<organism evidence="2 3">
    <name type="scientific">Spodoptera exigua</name>
    <name type="common">Beet armyworm</name>
    <name type="synonym">Noctua fulgens</name>
    <dbReference type="NCBI Taxonomy" id="7107"/>
    <lineage>
        <taxon>Eukaryota</taxon>
        <taxon>Metazoa</taxon>
        <taxon>Ecdysozoa</taxon>
        <taxon>Arthropoda</taxon>
        <taxon>Hexapoda</taxon>
        <taxon>Insecta</taxon>
        <taxon>Pterygota</taxon>
        <taxon>Neoptera</taxon>
        <taxon>Endopterygota</taxon>
        <taxon>Lepidoptera</taxon>
        <taxon>Glossata</taxon>
        <taxon>Ditrysia</taxon>
        <taxon>Noctuoidea</taxon>
        <taxon>Noctuidae</taxon>
        <taxon>Amphipyrinae</taxon>
        <taxon>Spodoptera</taxon>
    </lineage>
</organism>
<comment type="caution">
    <text evidence="2">The sequence shown here is derived from an EMBL/GenBank/DDBJ whole genome shotgun (WGS) entry which is preliminary data.</text>
</comment>
<evidence type="ECO:0000256" key="1">
    <source>
        <dbReference type="SAM" id="MobiDB-lite"/>
    </source>
</evidence>
<sequence>MEERECACAAVMPAPGVGNDSTVQYQLNAHYISIYRCTNNGVQFLKFKIEFPHSLQATKSRVVIITVLQKHQWTTPSDPELPVNHSARTNSNQTCANGHLRTV</sequence>
<keyword evidence="3" id="KW-1185">Reference proteome</keyword>
<dbReference type="Proteomes" id="UP000648187">
    <property type="component" value="Unassembled WGS sequence"/>
</dbReference>
<protein>
    <submittedName>
        <fullName evidence="2">Uncharacterized protein</fullName>
    </submittedName>
</protein>
<evidence type="ECO:0000313" key="3">
    <source>
        <dbReference type="Proteomes" id="UP000648187"/>
    </source>
</evidence>
<accession>A0A835GDH5</accession>
<name>A0A835GDH5_SPOEX</name>
<proteinExistence type="predicted"/>
<feature type="compositionally biased region" description="Polar residues" evidence="1">
    <location>
        <begin position="86"/>
        <end position="96"/>
    </location>
</feature>
<dbReference type="AlphaFoldDB" id="A0A835GDH5"/>
<dbReference type="EMBL" id="JACKWZ010000119">
    <property type="protein sequence ID" value="KAF9415041.1"/>
    <property type="molecule type" value="Genomic_DNA"/>
</dbReference>
<evidence type="ECO:0000313" key="2">
    <source>
        <dbReference type="EMBL" id="KAF9415041.1"/>
    </source>
</evidence>
<reference evidence="2" key="1">
    <citation type="submission" date="2020-08" db="EMBL/GenBank/DDBJ databases">
        <title>Spodoptera exigua strain:BAW_Kor-Di-RS1 Genome sequencing and assembly.</title>
        <authorList>
            <person name="Kim J."/>
            <person name="Nam H.Y."/>
            <person name="Kwon M."/>
            <person name="Choi J.H."/>
            <person name="Cho S.R."/>
            <person name="Kim G.-H."/>
        </authorList>
    </citation>
    <scope>NUCLEOTIDE SEQUENCE</scope>
    <source>
        <strain evidence="2">BAW_Kor-Di-RS1</strain>
        <tissue evidence="2">Whole-body</tissue>
    </source>
</reference>
<feature type="region of interest" description="Disordered" evidence="1">
    <location>
        <begin position="78"/>
        <end position="103"/>
    </location>
</feature>
<gene>
    <name evidence="2" type="ORF">HW555_007197</name>
</gene>